<dbReference type="EMBL" id="JAAWWB010000002">
    <property type="protein sequence ID" value="KAG6789983.1"/>
    <property type="molecule type" value="Genomic_DNA"/>
</dbReference>
<feature type="signal peptide" evidence="1">
    <location>
        <begin position="1"/>
        <end position="21"/>
    </location>
</feature>
<dbReference type="InterPro" id="IPR044821">
    <property type="entry name" value="At1g28695/At4g15970-like"/>
</dbReference>
<evidence type="ECO:0000313" key="2">
    <source>
        <dbReference type="EMBL" id="KAG6789983.1"/>
    </source>
</evidence>
<protein>
    <recommendedName>
        <fullName evidence="4">Secreted protein</fullName>
    </recommendedName>
</protein>
<reference evidence="2" key="1">
    <citation type="journal article" date="2020" name="bioRxiv">
        <title>Hybrid origin of Populus tomentosa Carr. identified through genome sequencing and phylogenomic analysis.</title>
        <authorList>
            <person name="An X."/>
            <person name="Gao K."/>
            <person name="Chen Z."/>
            <person name="Li J."/>
            <person name="Yang X."/>
            <person name="Yang X."/>
            <person name="Zhou J."/>
            <person name="Guo T."/>
            <person name="Zhao T."/>
            <person name="Huang S."/>
            <person name="Miao D."/>
            <person name="Khan W.U."/>
            <person name="Rao P."/>
            <person name="Ye M."/>
            <person name="Lei B."/>
            <person name="Liao W."/>
            <person name="Wang J."/>
            <person name="Ji L."/>
            <person name="Li Y."/>
            <person name="Guo B."/>
            <person name="Mustafa N.S."/>
            <person name="Li S."/>
            <person name="Yun Q."/>
            <person name="Keller S.R."/>
            <person name="Mao J."/>
            <person name="Zhang R."/>
            <person name="Strauss S.H."/>
        </authorList>
    </citation>
    <scope>NUCLEOTIDE SEQUENCE</scope>
    <source>
        <strain evidence="2">GM15</strain>
        <tissue evidence="2">Leaf</tissue>
    </source>
</reference>
<dbReference type="PANTHER" id="PTHR46038:SF37">
    <property type="entry name" value="GLYCOSYLTRANSFERASE"/>
    <property type="match status" value="1"/>
</dbReference>
<dbReference type="AlphaFoldDB" id="A0A8X8AIJ5"/>
<evidence type="ECO:0000256" key="1">
    <source>
        <dbReference type="SAM" id="SignalP"/>
    </source>
</evidence>
<keyword evidence="1" id="KW-0732">Signal</keyword>
<proteinExistence type="predicted"/>
<name>A0A8X8AIJ5_POPTO</name>
<keyword evidence="3" id="KW-1185">Reference proteome</keyword>
<comment type="caution">
    <text evidence="2">The sequence shown here is derived from an EMBL/GenBank/DDBJ whole genome shotgun (WGS) entry which is preliminary data.</text>
</comment>
<organism evidence="2 3">
    <name type="scientific">Populus tomentosa</name>
    <name type="common">Chinese white poplar</name>
    <dbReference type="NCBI Taxonomy" id="118781"/>
    <lineage>
        <taxon>Eukaryota</taxon>
        <taxon>Viridiplantae</taxon>
        <taxon>Streptophyta</taxon>
        <taxon>Embryophyta</taxon>
        <taxon>Tracheophyta</taxon>
        <taxon>Spermatophyta</taxon>
        <taxon>Magnoliopsida</taxon>
        <taxon>eudicotyledons</taxon>
        <taxon>Gunneridae</taxon>
        <taxon>Pentapetalae</taxon>
        <taxon>rosids</taxon>
        <taxon>fabids</taxon>
        <taxon>Malpighiales</taxon>
        <taxon>Salicaceae</taxon>
        <taxon>Saliceae</taxon>
        <taxon>Populus</taxon>
    </lineage>
</organism>
<accession>A0A8X8AIJ5</accession>
<dbReference type="PANTHER" id="PTHR46038">
    <property type="entry name" value="EXPRESSED PROTEIN-RELATED"/>
    <property type="match status" value="1"/>
</dbReference>
<gene>
    <name evidence="2" type="ORF">POTOM_006126</name>
</gene>
<sequence length="144" mass="16024">MQIGCFLRNLQLIGLVLKGLATRRLQVGGPCGQEARALMAATTKFGGPNYCGDRRKLQKLPRAASTPGRIVILTVLDKSWARPGSVLDLFLESFQIGEGTEHLLNHLVIVGLDFQAFQYCQFVHPHCFHKTATGFRSYANFLYN</sequence>
<evidence type="ECO:0008006" key="4">
    <source>
        <dbReference type="Google" id="ProtNLM"/>
    </source>
</evidence>
<evidence type="ECO:0000313" key="3">
    <source>
        <dbReference type="Proteomes" id="UP000886885"/>
    </source>
</evidence>
<feature type="chain" id="PRO_5036501299" description="Secreted protein" evidence="1">
    <location>
        <begin position="22"/>
        <end position="144"/>
    </location>
</feature>
<dbReference type="Proteomes" id="UP000886885">
    <property type="component" value="Chromosome 1D"/>
</dbReference>
<dbReference type="OrthoDB" id="540503at2759"/>